<dbReference type="AlphaFoldDB" id="W4H7S4"/>
<feature type="compositionally biased region" description="Polar residues" evidence="1">
    <location>
        <begin position="8"/>
        <end position="17"/>
    </location>
</feature>
<name>W4H7S4_APHAT</name>
<feature type="compositionally biased region" description="Basic and acidic residues" evidence="1">
    <location>
        <begin position="21"/>
        <end position="36"/>
    </location>
</feature>
<feature type="region of interest" description="Disordered" evidence="1">
    <location>
        <begin position="1"/>
        <end position="49"/>
    </location>
</feature>
<dbReference type="GeneID" id="20802956"/>
<organism evidence="2">
    <name type="scientific">Aphanomyces astaci</name>
    <name type="common">Crayfish plague agent</name>
    <dbReference type="NCBI Taxonomy" id="112090"/>
    <lineage>
        <taxon>Eukaryota</taxon>
        <taxon>Sar</taxon>
        <taxon>Stramenopiles</taxon>
        <taxon>Oomycota</taxon>
        <taxon>Saprolegniomycetes</taxon>
        <taxon>Saprolegniales</taxon>
        <taxon>Verrucalvaceae</taxon>
        <taxon>Aphanomyces</taxon>
    </lineage>
</organism>
<dbReference type="EMBL" id="KI913115">
    <property type="protein sequence ID" value="ETV87354.1"/>
    <property type="molecule type" value="Genomic_DNA"/>
</dbReference>
<evidence type="ECO:0000256" key="1">
    <source>
        <dbReference type="SAM" id="MobiDB-lite"/>
    </source>
</evidence>
<evidence type="ECO:0000313" key="2">
    <source>
        <dbReference type="EMBL" id="ETV87354.1"/>
    </source>
</evidence>
<proteinExistence type="predicted"/>
<reference evidence="2" key="1">
    <citation type="submission" date="2013-12" db="EMBL/GenBank/DDBJ databases">
        <title>The Genome Sequence of Aphanomyces astaci APO3.</title>
        <authorList>
            <consortium name="The Broad Institute Genomics Platform"/>
            <person name="Russ C."/>
            <person name="Tyler B."/>
            <person name="van West P."/>
            <person name="Dieguez-Uribeondo J."/>
            <person name="Young S.K."/>
            <person name="Zeng Q."/>
            <person name="Gargeya S."/>
            <person name="Fitzgerald M."/>
            <person name="Abouelleil A."/>
            <person name="Alvarado L."/>
            <person name="Chapman S.B."/>
            <person name="Gainer-Dewar J."/>
            <person name="Goldberg J."/>
            <person name="Griggs A."/>
            <person name="Gujja S."/>
            <person name="Hansen M."/>
            <person name="Howarth C."/>
            <person name="Imamovic A."/>
            <person name="Ireland A."/>
            <person name="Larimer J."/>
            <person name="McCowan C."/>
            <person name="Murphy C."/>
            <person name="Pearson M."/>
            <person name="Poon T.W."/>
            <person name="Priest M."/>
            <person name="Roberts A."/>
            <person name="Saif S."/>
            <person name="Shea T."/>
            <person name="Sykes S."/>
            <person name="Wortman J."/>
            <person name="Nusbaum C."/>
            <person name="Birren B."/>
        </authorList>
    </citation>
    <scope>NUCLEOTIDE SEQUENCE [LARGE SCALE GENOMIC DNA]</scope>
    <source>
        <strain evidence="2">APO3</strain>
    </source>
</reference>
<sequence length="663" mass="76302">MEFPRQAATPTQRQTKSVVRRIRDEVSRKVKQEHQHNKSARSHKYNDPISDDVHEVATSQLYHAQLESSLRRHLKPSLLRLDACVPVEKEIIFESAKVDASLKLSQQLYMLEFAFRKFGFRWRKIKLHSGLHLWQANIVLLNAHDVHMKRMTHRAIQIQRAYRRKLRRDIEAAAEVSLAENIRAMLHDRALAHARSLREHAMAICIQSHWRGLSCRLTWMCLLRRRLKRALDSLAIHQLFGGAEEVQVAGGHLYATSDADIQSIHHGHRWLYQSTPPFHFTQGLASIAEIEDVSGRRTIEGQQCRTKQRHTFWSMMEKELTEASVVEARAVCIRERRMDRMRCKHEMQSRQADELRGVRNLLHCQEARIAREREEGVAMAAADAGMRRHWKAMALFDAKIQSDQMKRSVALLKQTMRLQLNEHDKMNAESKLMHEAEATERLAMDIAMAKTMSITKGHIVVHVACRLDEATSSRPVAGIQVLFRVTSMLASHMNTALVHRVRNAYDMRRGLWARLAEEVPWRKADTNHAVAYREVRRGRVRGAVEFVVVRFGKDSVHVHMTRHVCINSDRIDCLTVACPTIAIMSCLQVHQMVWLRPKNTHLLAKWIASTVTWLPPGRLVLHPPVEFESAEYHPQTSLSPIVDALLQKGLGEVSSHLAKLFPS</sequence>
<dbReference type="RefSeq" id="XP_009822217.1">
    <property type="nucleotide sequence ID" value="XM_009823915.1"/>
</dbReference>
<accession>W4H7S4</accession>
<protein>
    <submittedName>
        <fullName evidence="2">Uncharacterized protein</fullName>
    </submittedName>
</protein>
<dbReference type="OrthoDB" id="70695at2759"/>
<gene>
    <name evidence="2" type="ORF">H257_00960</name>
</gene>
<dbReference type="VEuPathDB" id="FungiDB:H257_00960"/>